<protein>
    <submittedName>
        <fullName evidence="1">Uncharacterized protein</fullName>
    </submittedName>
</protein>
<dbReference type="InParanoid" id="A0A067PDR0"/>
<dbReference type="OrthoDB" id="3187773at2759"/>
<proteinExistence type="predicted"/>
<dbReference type="EMBL" id="KL197796">
    <property type="protein sequence ID" value="KDQ49177.1"/>
    <property type="molecule type" value="Genomic_DNA"/>
</dbReference>
<reference evidence="2" key="1">
    <citation type="journal article" date="2014" name="Proc. Natl. Acad. Sci. U.S.A.">
        <title>Extensive sampling of basidiomycete genomes demonstrates inadequacy of the white-rot/brown-rot paradigm for wood decay fungi.</title>
        <authorList>
            <person name="Riley R."/>
            <person name="Salamov A.A."/>
            <person name="Brown D.W."/>
            <person name="Nagy L.G."/>
            <person name="Floudas D."/>
            <person name="Held B.W."/>
            <person name="Levasseur A."/>
            <person name="Lombard V."/>
            <person name="Morin E."/>
            <person name="Otillar R."/>
            <person name="Lindquist E.A."/>
            <person name="Sun H."/>
            <person name="LaButti K.M."/>
            <person name="Schmutz J."/>
            <person name="Jabbour D."/>
            <person name="Luo H."/>
            <person name="Baker S.E."/>
            <person name="Pisabarro A.G."/>
            <person name="Walton J.D."/>
            <person name="Blanchette R.A."/>
            <person name="Henrissat B."/>
            <person name="Martin F."/>
            <person name="Cullen D."/>
            <person name="Hibbett D.S."/>
            <person name="Grigoriev I.V."/>
        </authorList>
    </citation>
    <scope>NUCLEOTIDE SEQUENCE [LARGE SCALE GENOMIC DNA]</scope>
    <source>
        <strain evidence="2">MUCL 33604</strain>
    </source>
</reference>
<keyword evidence="2" id="KW-1185">Reference proteome</keyword>
<dbReference type="HOGENOM" id="CLU_006344_16_0_1"/>
<sequence length="143" mass="16538">MHQERIRSNPCWRGEHPQRDTIFILLDSEQPGMHGMVIGHVYLFFSFVFDDTKYSCALVHWLVPVVKDDDTGMWVARPEFTGNGRPSLAVIHLDSVEWAAHLIGVYGSGFLPADFFHEDTLDVFGAFYVSKYADHHMHEFFDY</sequence>
<dbReference type="Proteomes" id="UP000027265">
    <property type="component" value="Unassembled WGS sequence"/>
</dbReference>
<gene>
    <name evidence="1" type="ORF">JAAARDRAFT_143773</name>
</gene>
<evidence type="ECO:0000313" key="1">
    <source>
        <dbReference type="EMBL" id="KDQ49177.1"/>
    </source>
</evidence>
<dbReference type="AlphaFoldDB" id="A0A067PDR0"/>
<organism evidence="1 2">
    <name type="scientific">Jaapia argillacea MUCL 33604</name>
    <dbReference type="NCBI Taxonomy" id="933084"/>
    <lineage>
        <taxon>Eukaryota</taxon>
        <taxon>Fungi</taxon>
        <taxon>Dikarya</taxon>
        <taxon>Basidiomycota</taxon>
        <taxon>Agaricomycotina</taxon>
        <taxon>Agaricomycetes</taxon>
        <taxon>Agaricomycetidae</taxon>
        <taxon>Jaapiales</taxon>
        <taxon>Jaapiaceae</taxon>
        <taxon>Jaapia</taxon>
    </lineage>
</organism>
<name>A0A067PDR0_9AGAM</name>
<evidence type="ECO:0000313" key="2">
    <source>
        <dbReference type="Proteomes" id="UP000027265"/>
    </source>
</evidence>
<accession>A0A067PDR0</accession>